<evidence type="ECO:0000313" key="5">
    <source>
        <dbReference type="EMBL" id="MDQ0361484.1"/>
    </source>
</evidence>
<evidence type="ECO:0000259" key="4">
    <source>
        <dbReference type="Pfam" id="PF00248"/>
    </source>
</evidence>
<dbReference type="InterPro" id="IPR020471">
    <property type="entry name" value="AKR"/>
</dbReference>
<dbReference type="CDD" id="cd19071">
    <property type="entry name" value="AKR_AKR1-5-like"/>
    <property type="match status" value="1"/>
</dbReference>
<dbReference type="InterPro" id="IPR018170">
    <property type="entry name" value="Aldo/ket_reductase_CS"/>
</dbReference>
<dbReference type="InterPro" id="IPR023210">
    <property type="entry name" value="NADP_OxRdtase_dom"/>
</dbReference>
<dbReference type="PIRSF" id="PIRSF000097">
    <property type="entry name" value="AKR"/>
    <property type="match status" value="1"/>
</dbReference>
<evidence type="ECO:0000256" key="1">
    <source>
        <dbReference type="ARBA" id="ARBA00007905"/>
    </source>
</evidence>
<dbReference type="InterPro" id="IPR036812">
    <property type="entry name" value="NAD(P)_OxRdtase_dom_sf"/>
</dbReference>
<dbReference type="PANTHER" id="PTHR43827">
    <property type="entry name" value="2,5-DIKETO-D-GLUCONIC ACID REDUCTASE"/>
    <property type="match status" value="1"/>
</dbReference>
<proteinExistence type="inferred from homology"/>
<sequence length="280" mass="32184">MKINQSKLSNQIILPDIGLGTWNMADDNTTIKIIKEALELGYRLIDCSPSYQNQNSIGRAIAESSINRSQIYITSKLRNSERGRENVNLACDRILSELNLDYLDLYLIHWPASKKDYKNWEEINQETWLGMIDLYKCGKVKAIGVSNFMPHHLKSLMKYEVIPMVNQIEFHPGQMENDTLIFCRENEILVEAYSPLGNGAMLQNDELIQISNKYKKSVAQLCLRWAQQNGTIPIPRASNSKQLKENIDIFDFQISNDDMKIINEMNYFAGSGQHPDKVDF</sequence>
<evidence type="ECO:0000313" key="6">
    <source>
        <dbReference type="Proteomes" id="UP001230220"/>
    </source>
</evidence>
<protein>
    <submittedName>
        <fullName evidence="5">Diketogulonate reductase-like aldo/keto reductase</fullName>
    </submittedName>
</protein>
<evidence type="ECO:0000256" key="3">
    <source>
        <dbReference type="ARBA" id="ARBA00023002"/>
    </source>
</evidence>
<dbReference type="Proteomes" id="UP001230220">
    <property type="component" value="Unassembled WGS sequence"/>
</dbReference>
<dbReference type="EMBL" id="JAUSUR010000003">
    <property type="protein sequence ID" value="MDQ0361484.1"/>
    <property type="molecule type" value="Genomic_DNA"/>
</dbReference>
<evidence type="ECO:0000256" key="2">
    <source>
        <dbReference type="ARBA" id="ARBA00022857"/>
    </source>
</evidence>
<reference evidence="5 6" key="1">
    <citation type="submission" date="2023-07" db="EMBL/GenBank/DDBJ databases">
        <title>Genomic Encyclopedia of Type Strains, Phase IV (KMG-IV): sequencing the most valuable type-strain genomes for metagenomic binning, comparative biology and taxonomic classification.</title>
        <authorList>
            <person name="Goeker M."/>
        </authorList>
    </citation>
    <scope>NUCLEOTIDE SEQUENCE [LARGE SCALE GENOMIC DNA]</scope>
    <source>
        <strain evidence="5 6">DSM 16784</strain>
    </source>
</reference>
<accession>A0ABU0E3M1</accession>
<dbReference type="PROSITE" id="PS00798">
    <property type="entry name" value="ALDOKETO_REDUCTASE_1"/>
    <property type="match status" value="1"/>
</dbReference>
<dbReference type="SUPFAM" id="SSF51430">
    <property type="entry name" value="NAD(P)-linked oxidoreductase"/>
    <property type="match status" value="1"/>
</dbReference>
<keyword evidence="6" id="KW-1185">Reference proteome</keyword>
<feature type="domain" description="NADP-dependent oxidoreductase" evidence="4">
    <location>
        <begin position="17"/>
        <end position="265"/>
    </location>
</feature>
<comment type="caution">
    <text evidence="5">The sequence shown here is derived from an EMBL/GenBank/DDBJ whole genome shotgun (WGS) entry which is preliminary data.</text>
</comment>
<name>A0ABU0E3M1_9FIRM</name>
<keyword evidence="3" id="KW-0560">Oxidoreductase</keyword>
<dbReference type="PROSITE" id="PS00062">
    <property type="entry name" value="ALDOKETO_REDUCTASE_2"/>
    <property type="match status" value="1"/>
</dbReference>
<dbReference type="PRINTS" id="PR00069">
    <property type="entry name" value="ALDKETRDTASE"/>
</dbReference>
<organism evidence="5 6">
    <name type="scientific">Breznakia pachnodae</name>
    <dbReference type="NCBI Taxonomy" id="265178"/>
    <lineage>
        <taxon>Bacteria</taxon>
        <taxon>Bacillati</taxon>
        <taxon>Bacillota</taxon>
        <taxon>Erysipelotrichia</taxon>
        <taxon>Erysipelotrichales</taxon>
        <taxon>Erysipelotrichaceae</taxon>
        <taxon>Breznakia</taxon>
    </lineage>
</organism>
<dbReference type="PANTHER" id="PTHR43827:SF3">
    <property type="entry name" value="NADP-DEPENDENT OXIDOREDUCTASE DOMAIN-CONTAINING PROTEIN"/>
    <property type="match status" value="1"/>
</dbReference>
<dbReference type="Pfam" id="PF00248">
    <property type="entry name" value="Aldo_ket_red"/>
    <property type="match status" value="1"/>
</dbReference>
<keyword evidence="2" id="KW-0521">NADP</keyword>
<dbReference type="Gene3D" id="3.20.20.100">
    <property type="entry name" value="NADP-dependent oxidoreductase domain"/>
    <property type="match status" value="1"/>
</dbReference>
<dbReference type="RefSeq" id="WP_307408242.1">
    <property type="nucleotide sequence ID" value="NZ_JAUSUR010000003.1"/>
</dbReference>
<comment type="similarity">
    <text evidence="1">Belongs to the aldo/keto reductase family.</text>
</comment>
<gene>
    <name evidence="5" type="ORF">J2S15_002231</name>
</gene>